<evidence type="ECO:0000256" key="1">
    <source>
        <dbReference type="ARBA" id="ARBA00022857"/>
    </source>
</evidence>
<evidence type="ECO:0000259" key="5">
    <source>
        <dbReference type="Pfam" id="PF01370"/>
    </source>
</evidence>
<comment type="catalytic activity">
    <reaction evidence="4">
        <text>ADP-D-glycero-beta-D-manno-heptose = ADP-L-glycero-beta-D-manno-heptose</text>
        <dbReference type="Rhea" id="RHEA:17577"/>
        <dbReference type="ChEBI" id="CHEBI:59967"/>
        <dbReference type="ChEBI" id="CHEBI:61506"/>
        <dbReference type="EC" id="5.1.3.20"/>
    </reaction>
</comment>
<dbReference type="GO" id="GO:0008712">
    <property type="term" value="F:ADP-glyceromanno-heptose 6-epimerase activity"/>
    <property type="evidence" value="ECO:0007669"/>
    <property type="project" value="UniProtKB-UniRule"/>
</dbReference>
<proteinExistence type="inferred from homology"/>
<organism evidence="6 7">
    <name type="scientific">Chlorobaculum thiosulfatiphilum</name>
    <name type="common">Chlorobium limicola f.sp. thiosulfatophilum</name>
    <dbReference type="NCBI Taxonomy" id="115852"/>
    <lineage>
        <taxon>Bacteria</taxon>
        <taxon>Pseudomonadati</taxon>
        <taxon>Chlorobiota</taxon>
        <taxon>Chlorobiia</taxon>
        <taxon>Chlorobiales</taxon>
        <taxon>Chlorobiaceae</taxon>
        <taxon>Chlorobaculum</taxon>
    </lineage>
</organism>
<dbReference type="EMBL" id="VDCH01000001">
    <property type="protein sequence ID" value="TNJ40299.1"/>
    <property type="molecule type" value="Genomic_DNA"/>
</dbReference>
<dbReference type="PANTHER" id="PTHR43103:SF3">
    <property type="entry name" value="ADP-L-GLYCERO-D-MANNO-HEPTOSE-6-EPIMERASE"/>
    <property type="match status" value="1"/>
</dbReference>
<dbReference type="GO" id="GO:0005975">
    <property type="term" value="P:carbohydrate metabolic process"/>
    <property type="evidence" value="ECO:0007669"/>
    <property type="project" value="UniProtKB-UniRule"/>
</dbReference>
<feature type="binding site" evidence="4">
    <location>
        <position position="93"/>
    </location>
    <ligand>
        <name>NADP(+)</name>
        <dbReference type="ChEBI" id="CHEBI:58349"/>
    </ligand>
</feature>
<feature type="active site" description="Proton acceptor" evidence="4">
    <location>
        <position position="180"/>
    </location>
</feature>
<dbReference type="Pfam" id="PF01370">
    <property type="entry name" value="Epimerase"/>
    <property type="match status" value="1"/>
</dbReference>
<evidence type="ECO:0000256" key="3">
    <source>
        <dbReference type="ARBA" id="ARBA00023277"/>
    </source>
</evidence>
<dbReference type="SUPFAM" id="SSF51735">
    <property type="entry name" value="NAD(P)-binding Rossmann-fold domains"/>
    <property type="match status" value="1"/>
</dbReference>
<protein>
    <recommendedName>
        <fullName evidence="4">ADP-L-glycero-D-manno-heptose-6-epimerase</fullName>
        <ecNumber evidence="4">5.1.3.20</ecNumber>
    </recommendedName>
    <alternativeName>
        <fullName evidence="4">ADP-L-glycero-beta-D-manno-heptose-6-epimerase</fullName>
        <shortName evidence="4">ADP-glyceromanno-heptose 6-epimerase</shortName>
        <shortName evidence="4">ADP-hep 6-epimerase</shortName>
        <shortName evidence="4">AGME</shortName>
    </alternativeName>
</protein>
<evidence type="ECO:0000313" key="6">
    <source>
        <dbReference type="EMBL" id="TNJ40299.1"/>
    </source>
</evidence>
<dbReference type="Gene3D" id="3.90.25.10">
    <property type="entry name" value="UDP-galactose 4-epimerase, domain 1"/>
    <property type="match status" value="1"/>
</dbReference>
<dbReference type="UniPathway" id="UPA00356">
    <property type="reaction ID" value="UER00440"/>
</dbReference>
<dbReference type="GO" id="GO:0050661">
    <property type="term" value="F:NADP binding"/>
    <property type="evidence" value="ECO:0007669"/>
    <property type="project" value="InterPro"/>
</dbReference>
<feature type="binding site" evidence="4">
    <location>
        <position position="171"/>
    </location>
    <ligand>
        <name>substrate</name>
    </ligand>
</feature>
<gene>
    <name evidence="6" type="primary">rfaD</name>
    <name evidence="4" type="synonym">hldD</name>
    <name evidence="6" type="ORF">FGF66_00620</name>
</gene>
<dbReference type="OrthoDB" id="9801785at2"/>
<dbReference type="NCBIfam" id="TIGR02197">
    <property type="entry name" value="heptose_epim"/>
    <property type="match status" value="1"/>
</dbReference>
<evidence type="ECO:0000256" key="2">
    <source>
        <dbReference type="ARBA" id="ARBA00023235"/>
    </source>
</evidence>
<dbReference type="Gene3D" id="3.40.50.720">
    <property type="entry name" value="NAD(P)-binding Rossmann-like Domain"/>
    <property type="match status" value="1"/>
</dbReference>
<feature type="binding site" evidence="4">
    <location>
        <begin position="76"/>
        <end position="80"/>
    </location>
    <ligand>
        <name>NADP(+)</name>
        <dbReference type="ChEBI" id="CHEBI:58349"/>
    </ligand>
</feature>
<feature type="binding site" evidence="4">
    <location>
        <begin position="10"/>
        <end position="11"/>
    </location>
    <ligand>
        <name>NADP(+)</name>
        <dbReference type="ChEBI" id="CHEBI:58349"/>
    </ligand>
</feature>
<feature type="binding site" evidence="4">
    <location>
        <position position="182"/>
    </location>
    <ligand>
        <name>substrate</name>
    </ligand>
</feature>
<dbReference type="EC" id="5.1.3.20" evidence="4"/>
<feature type="binding site" evidence="4">
    <location>
        <position position="55"/>
    </location>
    <ligand>
        <name>NADP(+)</name>
        <dbReference type="ChEBI" id="CHEBI:58349"/>
    </ligand>
</feature>
<feature type="binding site" evidence="4">
    <location>
        <begin position="203"/>
        <end position="206"/>
    </location>
    <ligand>
        <name>substrate</name>
    </ligand>
</feature>
<feature type="binding site" evidence="4">
    <location>
        <begin position="31"/>
        <end position="32"/>
    </location>
    <ligand>
        <name>NADP(+)</name>
        <dbReference type="ChEBI" id="CHEBI:58349"/>
    </ligand>
</feature>
<feature type="binding site" evidence="4">
    <location>
        <position position="217"/>
    </location>
    <ligand>
        <name>substrate</name>
    </ligand>
</feature>
<keyword evidence="2 4" id="KW-0413">Isomerase</keyword>
<dbReference type="InterPro" id="IPR001509">
    <property type="entry name" value="Epimerase_deHydtase"/>
</dbReference>
<reference evidence="6 7" key="1">
    <citation type="submission" date="2019-05" db="EMBL/GenBank/DDBJ databases">
        <title>Draft Whole-Genome sequence of the green sulfur bacterium Chlorobaculum thiosulfatiphilum DSM 249.</title>
        <authorList>
            <person name="Meyer T.E."/>
            <person name="Kyndt J.A."/>
        </authorList>
    </citation>
    <scope>NUCLEOTIDE SEQUENCE [LARGE SCALE GENOMIC DNA]</scope>
    <source>
        <strain evidence="6 7">DSM 249</strain>
    </source>
</reference>
<comment type="function">
    <text evidence="4">Catalyzes the interconversion between ADP-D-glycero-beta-D-manno-heptose and ADP-L-glycero-beta-D-manno-heptose via an epimerization at carbon 6 of the heptose.</text>
</comment>
<feature type="active site" description="Proton acceptor" evidence="4">
    <location>
        <position position="144"/>
    </location>
</feature>
<sequence length="331" mass="37127">MIIITGGAGFIGSAMLWELNRNGAEQVLIVDDLGKASEGKWLNLRGLRYADFIHKDDLPALLEHDRLPQIDAVIHMGAISSTTEQDANLLLRNNYEYSKMLAMWCARKDARFIYASSAATFGDGAEGYSDGIEALDRLRPLNMYGYSKHLFDCWALGNGILEKAAGLKFFNVYGPNEYHKEDMTSVVFKAFHQIGDTGAVRLFRSHNPSYADGEQMRDFVYVKDCTKIMQWLLETPSATGLFNIGTAEARSFRDLVTATFVAMKRPVSIEFIDMPETIRDKYQYYTCADSGHLRQAGYTGRMTPLEEGVKDYVQNYLSKSAPHLDTSALGQ</sequence>
<comment type="cofactor">
    <cofactor evidence="4">
        <name>NADP(+)</name>
        <dbReference type="ChEBI" id="CHEBI:58349"/>
    </cofactor>
    <text evidence="4">Binds 1 NADP(+) per subunit.</text>
</comment>
<name>A0A5C4SBK1_CHLTI</name>
<accession>A0A5C4SBK1</accession>
<dbReference type="RefSeq" id="WP_139455771.1">
    <property type="nucleotide sequence ID" value="NZ_VDCH01000001.1"/>
</dbReference>
<dbReference type="AlphaFoldDB" id="A0A5C4SBK1"/>
<feature type="binding site" evidence="4">
    <location>
        <position position="180"/>
    </location>
    <ligand>
        <name>NADP(+)</name>
        <dbReference type="ChEBI" id="CHEBI:58349"/>
    </ligand>
</feature>
<feature type="binding site" evidence="4">
    <location>
        <position position="148"/>
    </location>
    <ligand>
        <name>NADP(+)</name>
        <dbReference type="ChEBI" id="CHEBI:58349"/>
    </ligand>
</feature>
<dbReference type="CDD" id="cd05248">
    <property type="entry name" value="ADP_GME_SDR_e"/>
    <property type="match status" value="1"/>
</dbReference>
<comment type="caution">
    <text evidence="6">The sequence shown here is derived from an EMBL/GenBank/DDBJ whole genome shotgun (WGS) entry which is preliminary data.</text>
</comment>
<comment type="subunit">
    <text evidence="4">Homopentamer.</text>
</comment>
<feature type="binding site" evidence="4">
    <location>
        <position position="282"/>
    </location>
    <ligand>
        <name>substrate</name>
    </ligand>
</feature>
<evidence type="ECO:0000256" key="4">
    <source>
        <dbReference type="HAMAP-Rule" id="MF_01601"/>
    </source>
</evidence>
<comment type="domain">
    <text evidence="4">Contains a large N-terminal NADP-binding domain, and a smaller C-terminal substrate-binding domain.</text>
</comment>
<evidence type="ECO:0000313" key="7">
    <source>
        <dbReference type="Proteomes" id="UP000308271"/>
    </source>
</evidence>
<feature type="binding site" evidence="4">
    <location>
        <position position="172"/>
    </location>
    <ligand>
        <name>NADP(+)</name>
        <dbReference type="ChEBI" id="CHEBI:58349"/>
    </ligand>
</feature>
<feature type="binding site" evidence="4">
    <location>
        <position position="189"/>
    </location>
    <ligand>
        <name>substrate</name>
    </ligand>
</feature>
<feature type="domain" description="NAD-dependent epimerase/dehydratase" evidence="5">
    <location>
        <begin position="2"/>
        <end position="245"/>
    </location>
</feature>
<keyword evidence="7" id="KW-1185">Reference proteome</keyword>
<dbReference type="PANTHER" id="PTHR43103">
    <property type="entry name" value="NUCLEOSIDE-DIPHOSPHATE-SUGAR EPIMERASE"/>
    <property type="match status" value="1"/>
</dbReference>
<comment type="pathway">
    <text evidence="4">Nucleotide-sugar biosynthesis; ADP-L-glycero-beta-D-manno-heptose biosynthesis; ADP-L-glycero-beta-D-manno-heptose from D-glycero-beta-D-manno-heptose 7-phosphate: step 4/4.</text>
</comment>
<dbReference type="Proteomes" id="UP000308271">
    <property type="component" value="Unassembled WGS sequence"/>
</dbReference>
<dbReference type="InterPro" id="IPR011912">
    <property type="entry name" value="Heptose_epim"/>
</dbReference>
<keyword evidence="1 4" id="KW-0521">NADP</keyword>
<comment type="similarity">
    <text evidence="4">Belongs to the NAD(P)-dependent epimerase/dehydratase family. HldD subfamily.</text>
</comment>
<keyword evidence="3 4" id="KW-0119">Carbohydrate metabolism</keyword>
<dbReference type="InterPro" id="IPR036291">
    <property type="entry name" value="NAD(P)-bd_dom_sf"/>
</dbReference>
<dbReference type="HAMAP" id="MF_01601">
    <property type="entry name" value="Heptose_epimerase"/>
    <property type="match status" value="1"/>
</dbReference>
<dbReference type="GO" id="GO:0097171">
    <property type="term" value="P:ADP-L-glycero-beta-D-manno-heptose biosynthetic process"/>
    <property type="evidence" value="ECO:0007669"/>
    <property type="project" value="UniProtKB-UniPathway"/>
</dbReference>
<feature type="binding site" evidence="4">
    <location>
        <position position="40"/>
    </location>
    <ligand>
        <name>NADP(+)</name>
        <dbReference type="ChEBI" id="CHEBI:58349"/>
    </ligand>
</feature>